<feature type="region of interest" description="Disordered" evidence="2">
    <location>
        <begin position="38"/>
        <end position="270"/>
    </location>
</feature>
<proteinExistence type="predicted"/>
<organism evidence="10 11">
    <name type="scientific">Staphylococcus felis</name>
    <dbReference type="NCBI Taxonomy" id="46127"/>
    <lineage>
        <taxon>Bacteria</taxon>
        <taxon>Bacillati</taxon>
        <taxon>Bacillota</taxon>
        <taxon>Bacilli</taxon>
        <taxon>Bacillales</taxon>
        <taxon>Staphylococcaceae</taxon>
        <taxon>Staphylococcus</taxon>
    </lineage>
</organism>
<dbReference type="InterPro" id="IPR005877">
    <property type="entry name" value="YSIRK_signal_dom"/>
</dbReference>
<feature type="domain" description="Endo-alpha-N-acetylgalactosaminidase" evidence="9">
    <location>
        <begin position="991"/>
        <end position="1139"/>
    </location>
</feature>
<feature type="compositionally biased region" description="Polar residues" evidence="2">
    <location>
        <begin position="1470"/>
        <end position="1483"/>
    </location>
</feature>
<dbReference type="Gene3D" id="3.20.20.80">
    <property type="entry name" value="Glycosidases"/>
    <property type="match status" value="1"/>
</dbReference>
<name>A0AAX1RX89_9STAP</name>
<evidence type="ECO:0000259" key="9">
    <source>
        <dbReference type="Pfam" id="PF21466"/>
    </source>
</evidence>
<dbReference type="Pfam" id="PF18080">
    <property type="entry name" value="Gal_mutarotas_3"/>
    <property type="match status" value="1"/>
</dbReference>
<gene>
    <name evidence="10" type="ORF">DOS76_03505</name>
</gene>
<feature type="domain" description="Galactose mutarotase-like fold" evidence="8">
    <location>
        <begin position="271"/>
        <end position="515"/>
    </location>
</feature>
<feature type="compositionally biased region" description="Polar residues" evidence="2">
    <location>
        <begin position="223"/>
        <end position="249"/>
    </location>
</feature>
<dbReference type="Proteomes" id="UP000256337">
    <property type="component" value="Unassembled WGS sequence"/>
</dbReference>
<protein>
    <submittedName>
        <fullName evidence="10">Glycoside hydrolase</fullName>
    </submittedName>
</protein>
<dbReference type="Pfam" id="PF12905">
    <property type="entry name" value="Glyco_hydro_101"/>
    <property type="match status" value="1"/>
</dbReference>
<sequence>MIQFRKQNYSIRKYAIGTSSVLLGFTIFLSHASTALADENTTPTAPNNAVSTESSEPQSDTDQEAPEPKNTNLQSELNDINHTPQGSETREEAHVQDNTSDVQPPSTENQAIEPSSQPANDNELTSPQNPEKTTDATDDQTTNQDETISTTKDTTRSSDTSEINQNTPNTDETIANQSNQNDKPVTNEAIPKTLENQNSTSQPNNSTLNAPELDSNHDRPTEPESTPPANSTNGQFYNATNTRQAQDAPTTERALSDKASTEQAQPTYDTLSSDKMDVTIDKLFPAVKKYTLKNGKTVEGQVVDDRSIILNSVQVTPKVSYQKLNQNTAQYIMDVQDTEHNIDATLTFELSVIDNTIDLKMTDLVNHNTDPNQIIKNFAFTNQSLVSVNSSQKDANLKLTKMSTNTMVSGDSSYDINQDFDANFQDYGMYGFVSNSEFSAGLWSNAQIGLGGNMDFLRVQVATQKVGDKISVGLGSTPWFIQPTPEHESAAKQGLLPHIKIAIAEDENNDGAINWQDGAIRYRDIMNNPYGYEEVPELVGYRIAMNFGSQAQNPFLKTLDGVKKFYLNTDGLGQSILLKGYGSEGHDSGHLDYANIGKRMGGAEDFNALLEKGADYGARFGIHINASETYPESKVFNPDLLLKNEDGSYSYGWNWLDQGFNINADYDLTHGRKERFEALKKIVGDRLDFVYVDVWGNGQSGNNTAWPSHQLAKELNDLGWRVGVEWGHGMEYDSTFQHWAADLTYGGYENKGINSEVARFIRNHQKDSWVGNYPSYSGAADFPLLGGYDMKDFEGWQGRNNYSDYIKNIFETNIPTKFLQHYLVMRIEHGDPVEMTANGKTIQWTPEMFIELQNKSGDTVTVERLSNDYQNDIDNYRSRIIRLNDRVVLNGDNYLIPWNWDADGKQLTGDKEKLYHWNKKGGTTTWTLPDTWKTNQVVLYQLTETGRKLVDKIPVVNGQVTLQNISAETPYVLYQSEQPEQKVSWSEGMHIHDSGFNSQKLDHWNIQGDASKVSIVKSVSSNEMLKFDNVTKDTAVTQQLTNLEPGKTYALYVGIDNRSDAKAHAIVSSNGKILASNQTGQSIAKNYVKADAHNTSRNSETFKNGNSYFQNMYVFFTAPESGNVSLTLARDAGEGATYFDDVRIVNTDSNLLKDGKFHQDFENVPQGLFPFVVSEAEGVEDNRIHLSELNAPYTQRGWNNKLVSDVIDGKWSLKVNGQTGKNKMLIQTIPQNFYFEPGRKYKISFDYESGSDDTYAFATGNGDISKNRDFKLTPLKNTIDPGTPQRVTFEVTGAENGLTWIGIYSTDKSSDPRGEKDQNRINFEGTKDFILDNLTIEVVPETNEEPAPNTLIDQPNEETPLTDTSQGNDTLATAVPNDSSDVNNGSSTDVSNNLSESDTTHEDDTPTTANDTGISGNQSQDEMAHPNMSNHNVISLGAQEGLADTLMTQNISKQNAQSSTHAEQMHSKTQEANQLPETGQTTHTSRTGLLAMITGALMSLFAFRHRRHKQ</sequence>
<evidence type="ECO:0000256" key="1">
    <source>
        <dbReference type="ARBA" id="ARBA00022729"/>
    </source>
</evidence>
<evidence type="ECO:0000259" key="4">
    <source>
        <dbReference type="Pfam" id="PF04650"/>
    </source>
</evidence>
<evidence type="ECO:0000313" key="10">
    <source>
        <dbReference type="EMBL" id="REI23583.1"/>
    </source>
</evidence>
<evidence type="ECO:0000256" key="2">
    <source>
        <dbReference type="SAM" id="MobiDB-lite"/>
    </source>
</evidence>
<dbReference type="InterPro" id="IPR035364">
    <property type="entry name" value="Beta_sandwich_GH101"/>
</dbReference>
<dbReference type="Pfam" id="PF17451">
    <property type="entry name" value="Glyco_hyd_101C"/>
    <property type="match status" value="1"/>
</dbReference>
<keyword evidence="1 3" id="KW-0732">Signal</keyword>
<dbReference type="InterPro" id="IPR040502">
    <property type="entry name" value="GH101_dom-6"/>
</dbReference>
<feature type="chain" id="PRO_5043690550" evidence="3">
    <location>
        <begin position="38"/>
        <end position="1510"/>
    </location>
</feature>
<evidence type="ECO:0000259" key="5">
    <source>
        <dbReference type="Pfam" id="PF12905"/>
    </source>
</evidence>
<feature type="compositionally biased region" description="Polar residues" evidence="2">
    <location>
        <begin position="1406"/>
        <end position="1428"/>
    </location>
</feature>
<feature type="domain" description="Endo-alpha-N-acetylgalactosaminidase" evidence="7">
    <location>
        <begin position="1140"/>
        <end position="1325"/>
    </location>
</feature>
<feature type="compositionally biased region" description="Polar residues" evidence="2">
    <location>
        <begin position="1453"/>
        <end position="1462"/>
    </location>
</feature>
<dbReference type="Gene3D" id="2.60.120.260">
    <property type="entry name" value="Galactose-binding domain-like"/>
    <property type="match status" value="2"/>
</dbReference>
<dbReference type="InterPro" id="IPR014718">
    <property type="entry name" value="GH-type_carb-bd"/>
</dbReference>
<feature type="compositionally biased region" description="Polar residues" evidence="2">
    <location>
        <begin position="69"/>
        <end position="87"/>
    </location>
</feature>
<dbReference type="GO" id="GO:0033926">
    <property type="term" value="F:endo-alpha-N-acetylgalactosaminidase activity"/>
    <property type="evidence" value="ECO:0007669"/>
    <property type="project" value="InterPro"/>
</dbReference>
<evidence type="ECO:0000259" key="8">
    <source>
        <dbReference type="Pfam" id="PF18080"/>
    </source>
</evidence>
<feature type="compositionally biased region" description="Low complexity" evidence="2">
    <location>
        <begin position="196"/>
        <end position="209"/>
    </location>
</feature>
<feature type="region of interest" description="Disordered" evidence="2">
    <location>
        <begin position="1453"/>
        <end position="1483"/>
    </location>
</feature>
<feature type="domain" description="YSIRK Gram-positive signal peptide" evidence="4">
    <location>
        <begin position="5"/>
        <end position="29"/>
    </location>
</feature>
<feature type="domain" description="Endo-alpha-N-acetylgalactosaminidase" evidence="5">
    <location>
        <begin position="516"/>
        <end position="805"/>
    </location>
</feature>
<dbReference type="RefSeq" id="WP_115856689.1">
    <property type="nucleotide sequence ID" value="NZ_CAJUZR010000042.1"/>
</dbReference>
<evidence type="ECO:0000313" key="11">
    <source>
        <dbReference type="Proteomes" id="UP000256337"/>
    </source>
</evidence>
<feature type="compositionally biased region" description="Polar residues" evidence="2">
    <location>
        <begin position="261"/>
        <end position="270"/>
    </location>
</feature>
<dbReference type="CDD" id="cd14244">
    <property type="entry name" value="GH_101_like"/>
    <property type="match status" value="1"/>
</dbReference>
<dbReference type="Pfam" id="PF21466">
    <property type="entry name" value="GH101_dom-5"/>
    <property type="match status" value="1"/>
</dbReference>
<dbReference type="NCBIfam" id="TIGR01168">
    <property type="entry name" value="YSIRK_signal"/>
    <property type="match status" value="1"/>
</dbReference>
<dbReference type="Pfam" id="PF17974">
    <property type="entry name" value="GalBD_like"/>
    <property type="match status" value="1"/>
</dbReference>
<dbReference type="InterPro" id="IPR049314">
    <property type="entry name" value="GH101_dom-5"/>
</dbReference>
<dbReference type="Gene3D" id="2.70.98.10">
    <property type="match status" value="1"/>
</dbReference>
<feature type="compositionally biased region" description="Polar residues" evidence="2">
    <location>
        <begin position="1351"/>
        <end position="1397"/>
    </location>
</feature>
<dbReference type="InterPro" id="IPR025706">
    <property type="entry name" value="Endoa_GalNAc"/>
</dbReference>
<feature type="compositionally biased region" description="Polar residues" evidence="2">
    <location>
        <begin position="162"/>
        <end position="184"/>
    </location>
</feature>
<feature type="signal peptide" evidence="3">
    <location>
        <begin position="1"/>
        <end position="37"/>
    </location>
</feature>
<feature type="compositionally biased region" description="Polar residues" evidence="2">
    <location>
        <begin position="39"/>
        <end position="58"/>
    </location>
</feature>
<evidence type="ECO:0000259" key="7">
    <source>
        <dbReference type="Pfam" id="PF17974"/>
    </source>
</evidence>
<evidence type="ECO:0000256" key="3">
    <source>
        <dbReference type="SAM" id="SignalP"/>
    </source>
</evidence>
<dbReference type="InterPro" id="IPR013780">
    <property type="entry name" value="Glyco_hydro_b"/>
</dbReference>
<accession>A0AAX1RX89</accession>
<feature type="compositionally biased region" description="Polar residues" evidence="2">
    <location>
        <begin position="96"/>
        <end position="131"/>
    </location>
</feature>
<dbReference type="InterPro" id="IPR040633">
    <property type="entry name" value="Gal_mutarotas_3"/>
</dbReference>
<evidence type="ECO:0000259" key="6">
    <source>
        <dbReference type="Pfam" id="PF17451"/>
    </source>
</evidence>
<dbReference type="EMBL" id="QKYD01000061">
    <property type="protein sequence ID" value="REI23583.1"/>
    <property type="molecule type" value="Genomic_DNA"/>
</dbReference>
<feature type="compositionally biased region" description="Low complexity" evidence="2">
    <location>
        <begin position="139"/>
        <end position="161"/>
    </location>
</feature>
<keyword evidence="10" id="KW-0378">Hydrolase</keyword>
<dbReference type="Gene3D" id="2.60.40.1180">
    <property type="entry name" value="Golgi alpha-mannosidase II"/>
    <property type="match status" value="1"/>
</dbReference>
<feature type="domain" description="Glycosyl hydrolase 101 beta-sandwich" evidence="6">
    <location>
        <begin position="813"/>
        <end position="948"/>
    </location>
</feature>
<feature type="region of interest" description="Disordered" evidence="2">
    <location>
        <begin position="1342"/>
        <end position="1428"/>
    </location>
</feature>
<comment type="caution">
    <text evidence="10">The sequence shown here is derived from an EMBL/GenBank/DDBJ whole genome shotgun (WGS) entry which is preliminary data.</text>
</comment>
<dbReference type="GO" id="GO:0030246">
    <property type="term" value="F:carbohydrate binding"/>
    <property type="evidence" value="ECO:0007669"/>
    <property type="project" value="InterPro"/>
</dbReference>
<dbReference type="Pfam" id="PF04650">
    <property type="entry name" value="YSIRK_signal"/>
    <property type="match status" value="1"/>
</dbReference>
<reference evidence="10 11" key="1">
    <citation type="journal article" date="2018" name="Vet. Microbiol.">
        <title>Characterisation of Staphylococcus felis isolated from cats using whole genome sequencing.</title>
        <authorList>
            <person name="Worthing K."/>
            <person name="Pang S."/>
            <person name="Trott D.J."/>
            <person name="Abraham S."/>
            <person name="Coombs G.W."/>
            <person name="Jordan D."/>
            <person name="McIntyre L."/>
            <person name="Davies M.R."/>
            <person name="Norris J."/>
        </authorList>
    </citation>
    <scope>NUCLEOTIDE SEQUENCE [LARGE SCALE GENOMIC DNA]</scope>
    <source>
        <strain evidence="10 11">F25</strain>
    </source>
</reference>